<dbReference type="STRING" id="765915.A0A1Y2HTD1"/>
<dbReference type="PANTHER" id="PTHR46230">
    <property type="match status" value="1"/>
</dbReference>
<dbReference type="GO" id="GO:0005759">
    <property type="term" value="C:mitochondrial matrix"/>
    <property type="evidence" value="ECO:0007669"/>
    <property type="project" value="TreeGrafter"/>
</dbReference>
<reference evidence="2 3" key="1">
    <citation type="submission" date="2016-07" db="EMBL/GenBank/DDBJ databases">
        <title>Pervasive Adenine N6-methylation of Active Genes in Fungi.</title>
        <authorList>
            <consortium name="DOE Joint Genome Institute"/>
            <person name="Mondo S.J."/>
            <person name="Dannebaum R.O."/>
            <person name="Kuo R.C."/>
            <person name="Labutti K."/>
            <person name="Haridas S."/>
            <person name="Kuo A."/>
            <person name="Salamov A."/>
            <person name="Ahrendt S.R."/>
            <person name="Lipzen A."/>
            <person name="Sullivan W."/>
            <person name="Andreopoulos W.B."/>
            <person name="Clum A."/>
            <person name="Lindquist E."/>
            <person name="Daum C."/>
            <person name="Ramamoorthy G.K."/>
            <person name="Gryganskyi A."/>
            <person name="Culley D."/>
            <person name="Magnuson J.K."/>
            <person name="James T.Y."/>
            <person name="O'Malley M.A."/>
            <person name="Stajich J.E."/>
            <person name="Spatafora J.W."/>
            <person name="Visel A."/>
            <person name="Grigoriev I.V."/>
        </authorList>
    </citation>
    <scope>NUCLEOTIDE SEQUENCE [LARGE SCALE GENOMIC DNA]</scope>
    <source>
        <strain evidence="2 3">PL171</strain>
    </source>
</reference>
<dbReference type="Proteomes" id="UP000193411">
    <property type="component" value="Unassembled WGS sequence"/>
</dbReference>
<proteinExistence type="inferred from homology"/>
<evidence type="ECO:0000313" key="3">
    <source>
        <dbReference type="Proteomes" id="UP000193411"/>
    </source>
</evidence>
<accession>A0A1Y2HTD1</accession>
<evidence type="ECO:0000256" key="1">
    <source>
        <dbReference type="RuleBase" id="RU003860"/>
    </source>
</evidence>
<comment type="similarity">
    <text evidence="1">Belongs to the BolA/IbaG family.</text>
</comment>
<dbReference type="EMBL" id="MCFL01000011">
    <property type="protein sequence ID" value="ORZ37858.1"/>
    <property type="molecule type" value="Genomic_DNA"/>
</dbReference>
<name>A0A1Y2HTD1_9FUNG</name>
<dbReference type="InterPro" id="IPR036065">
    <property type="entry name" value="BolA-like_sf"/>
</dbReference>
<dbReference type="OrthoDB" id="411584at2759"/>
<keyword evidence="3" id="KW-1185">Reference proteome</keyword>
<organism evidence="2 3">
    <name type="scientific">Catenaria anguillulae PL171</name>
    <dbReference type="NCBI Taxonomy" id="765915"/>
    <lineage>
        <taxon>Eukaryota</taxon>
        <taxon>Fungi</taxon>
        <taxon>Fungi incertae sedis</taxon>
        <taxon>Blastocladiomycota</taxon>
        <taxon>Blastocladiomycetes</taxon>
        <taxon>Blastocladiales</taxon>
        <taxon>Catenariaceae</taxon>
        <taxon>Catenaria</taxon>
    </lineage>
</organism>
<dbReference type="SUPFAM" id="SSF82657">
    <property type="entry name" value="BolA-like"/>
    <property type="match status" value="1"/>
</dbReference>
<dbReference type="Gene3D" id="3.30.300.90">
    <property type="entry name" value="BolA-like"/>
    <property type="match status" value="1"/>
</dbReference>
<dbReference type="Pfam" id="PF01722">
    <property type="entry name" value="BolA"/>
    <property type="match status" value="1"/>
</dbReference>
<protein>
    <submittedName>
        <fullName evidence="2">Bola-like protein-domain-containing protein</fullName>
    </submittedName>
</protein>
<gene>
    <name evidence="2" type="ORF">BCR44DRAFT_1459551</name>
</gene>
<dbReference type="PANTHER" id="PTHR46230:SF7">
    <property type="entry name" value="BOLA-LIKE PROTEIN 1"/>
    <property type="match status" value="1"/>
</dbReference>
<dbReference type="GO" id="GO:0044572">
    <property type="term" value="P:[4Fe-4S] cluster assembly"/>
    <property type="evidence" value="ECO:0007669"/>
    <property type="project" value="TreeGrafter"/>
</dbReference>
<dbReference type="AlphaFoldDB" id="A0A1Y2HTD1"/>
<dbReference type="InterPro" id="IPR002634">
    <property type="entry name" value="BolA"/>
</dbReference>
<comment type="caution">
    <text evidence="2">The sequence shown here is derived from an EMBL/GenBank/DDBJ whole genome shotgun (WGS) entry which is preliminary data.</text>
</comment>
<sequence length="127" mass="13978">MNRLIPTLRSAALLTKLPFSVPSLAMSTTAGPITTAIRDKISAACAPTHLEILDDSSKHAGHAAMKGLNAVETHFRVTIVSEAFKGKTLIQRHRMIYDMLGDELRAGLHALQLKTKTPEEYEKDQQK</sequence>
<evidence type="ECO:0000313" key="2">
    <source>
        <dbReference type="EMBL" id="ORZ37858.1"/>
    </source>
</evidence>